<feature type="region of interest" description="Disordered" evidence="1">
    <location>
        <begin position="1"/>
        <end position="161"/>
    </location>
</feature>
<feature type="compositionally biased region" description="Basic residues" evidence="1">
    <location>
        <begin position="54"/>
        <end position="63"/>
    </location>
</feature>
<dbReference type="GeneID" id="18929459"/>
<evidence type="ECO:0000256" key="1">
    <source>
        <dbReference type="SAM" id="MobiDB-lite"/>
    </source>
</evidence>
<feature type="compositionally biased region" description="Basic residues" evidence="1">
    <location>
        <begin position="141"/>
        <end position="155"/>
    </location>
</feature>
<evidence type="ECO:0000313" key="2">
    <source>
        <dbReference type="EMBL" id="EGG10983.1"/>
    </source>
</evidence>
<keyword evidence="3" id="KW-1185">Reference proteome</keyword>
<dbReference type="EMBL" id="GL883093">
    <property type="protein sequence ID" value="EGG10983.1"/>
    <property type="molecule type" value="Genomic_DNA"/>
</dbReference>
<sequence>MPRTRSGAQTSQPSQPLHPISESKSKSKAKKKRSQPDLSPTTDQIMPDPVSNVGKKRGTRSRGTRPEGTTTSITSQGGAPPTPDATQTQATTLTRTRHAPHSDTDSDSHPVEDVYQPDDDSSDSNSDSHSSTENNAPHQPSKSRKSARQRRHKRARIDGNSQSILLADNTEDHLNDNDDADFIARLECIYPIKDLIPTNIVLIFFPL</sequence>
<dbReference type="Proteomes" id="UP000001072">
    <property type="component" value="Unassembled WGS sequence"/>
</dbReference>
<dbReference type="AlphaFoldDB" id="F4R9H4"/>
<organism evidence="3">
    <name type="scientific">Melampsora larici-populina (strain 98AG31 / pathotype 3-4-7)</name>
    <name type="common">Poplar leaf rust fungus</name>
    <dbReference type="NCBI Taxonomy" id="747676"/>
    <lineage>
        <taxon>Eukaryota</taxon>
        <taxon>Fungi</taxon>
        <taxon>Dikarya</taxon>
        <taxon>Basidiomycota</taxon>
        <taxon>Pucciniomycotina</taxon>
        <taxon>Pucciniomycetes</taxon>
        <taxon>Pucciniales</taxon>
        <taxon>Melampsoraceae</taxon>
        <taxon>Melampsora</taxon>
    </lineage>
</organism>
<dbReference type="InParanoid" id="F4R9H4"/>
<protein>
    <submittedName>
        <fullName evidence="2">Uncharacterized protein</fullName>
    </submittedName>
</protein>
<evidence type="ECO:0000313" key="3">
    <source>
        <dbReference type="Proteomes" id="UP000001072"/>
    </source>
</evidence>
<feature type="compositionally biased region" description="Polar residues" evidence="1">
    <location>
        <begin position="1"/>
        <end position="15"/>
    </location>
</feature>
<gene>
    <name evidence="2" type="ORF">MELLADRAFT_59972</name>
</gene>
<dbReference type="KEGG" id="mlr:MELLADRAFT_59972"/>
<name>F4R9H4_MELLP</name>
<dbReference type="VEuPathDB" id="FungiDB:MELLADRAFT_59972"/>
<accession>F4R9H4</accession>
<dbReference type="RefSeq" id="XP_007405585.1">
    <property type="nucleotide sequence ID" value="XM_007405523.1"/>
</dbReference>
<reference evidence="3" key="1">
    <citation type="journal article" date="2011" name="Proc. Natl. Acad. Sci. U.S.A.">
        <title>Obligate biotrophy features unraveled by the genomic analysis of rust fungi.</title>
        <authorList>
            <person name="Duplessis S."/>
            <person name="Cuomo C.A."/>
            <person name="Lin Y.-C."/>
            <person name="Aerts A."/>
            <person name="Tisserant E."/>
            <person name="Veneault-Fourrey C."/>
            <person name="Joly D.L."/>
            <person name="Hacquard S."/>
            <person name="Amselem J."/>
            <person name="Cantarel B.L."/>
            <person name="Chiu R."/>
            <person name="Coutinho P.M."/>
            <person name="Feau N."/>
            <person name="Field M."/>
            <person name="Frey P."/>
            <person name="Gelhaye E."/>
            <person name="Goldberg J."/>
            <person name="Grabherr M.G."/>
            <person name="Kodira C.D."/>
            <person name="Kohler A."/>
            <person name="Kuees U."/>
            <person name="Lindquist E.A."/>
            <person name="Lucas S.M."/>
            <person name="Mago R."/>
            <person name="Mauceli E."/>
            <person name="Morin E."/>
            <person name="Murat C."/>
            <person name="Pangilinan J.L."/>
            <person name="Park R."/>
            <person name="Pearson M."/>
            <person name="Quesneville H."/>
            <person name="Rouhier N."/>
            <person name="Sakthikumar S."/>
            <person name="Salamov A.A."/>
            <person name="Schmutz J."/>
            <person name="Selles B."/>
            <person name="Shapiro H."/>
            <person name="Tanguay P."/>
            <person name="Tuskan G.A."/>
            <person name="Henrissat B."/>
            <person name="Van de Peer Y."/>
            <person name="Rouze P."/>
            <person name="Ellis J.G."/>
            <person name="Dodds P.N."/>
            <person name="Schein J.E."/>
            <person name="Zhong S."/>
            <person name="Hamelin R.C."/>
            <person name="Grigoriev I.V."/>
            <person name="Szabo L.J."/>
            <person name="Martin F."/>
        </authorList>
    </citation>
    <scope>NUCLEOTIDE SEQUENCE [LARGE SCALE GENOMIC DNA]</scope>
    <source>
        <strain evidence="3">98AG31 / pathotype 3-4-7</strain>
    </source>
</reference>
<dbReference type="HOGENOM" id="CLU_1326636_0_0_1"/>
<feature type="compositionally biased region" description="Basic and acidic residues" evidence="1">
    <location>
        <begin position="100"/>
        <end position="112"/>
    </location>
</feature>
<feature type="compositionally biased region" description="Low complexity" evidence="1">
    <location>
        <begin position="84"/>
        <end position="94"/>
    </location>
</feature>
<proteinExistence type="predicted"/>
<feature type="compositionally biased region" description="Polar residues" evidence="1">
    <location>
        <begin position="67"/>
        <end position="77"/>
    </location>
</feature>